<dbReference type="InterPro" id="IPR001373">
    <property type="entry name" value="Cullin_N"/>
</dbReference>
<dbReference type="Pfam" id="PF26557">
    <property type="entry name" value="Cullin_AB"/>
    <property type="match status" value="1"/>
</dbReference>
<dbReference type="EMBL" id="MCFL01000013">
    <property type="protein sequence ID" value="ORZ37332.1"/>
    <property type="molecule type" value="Genomic_DNA"/>
</dbReference>
<dbReference type="InterPro" id="IPR036317">
    <property type="entry name" value="Cullin_homology_sf"/>
</dbReference>
<accession>A0A1Y2HW12</accession>
<dbReference type="InterPro" id="IPR045093">
    <property type="entry name" value="Cullin"/>
</dbReference>
<dbReference type="Gene3D" id="3.30.230.130">
    <property type="entry name" value="Cullin, Chain C, Domain 2"/>
    <property type="match status" value="1"/>
</dbReference>
<comment type="caution">
    <text evidence="6">The sequence shown here is derived from an EMBL/GenBank/DDBJ whole genome shotgun (WGS) entry which is preliminary data.</text>
</comment>
<dbReference type="InterPro" id="IPR016158">
    <property type="entry name" value="Cullin_homology"/>
</dbReference>
<evidence type="ECO:0000256" key="2">
    <source>
        <dbReference type="PROSITE-ProRule" id="PRU00330"/>
    </source>
</evidence>
<dbReference type="SMART" id="SM00182">
    <property type="entry name" value="CULLIN"/>
    <property type="match status" value="1"/>
</dbReference>
<name>A0A1Y2HW12_9FUNG</name>
<dbReference type="STRING" id="765915.A0A1Y2HW12"/>
<evidence type="ECO:0000256" key="4">
    <source>
        <dbReference type="SAM" id="MobiDB-lite"/>
    </source>
</evidence>
<evidence type="ECO:0000313" key="6">
    <source>
        <dbReference type="EMBL" id="ORZ37332.1"/>
    </source>
</evidence>
<evidence type="ECO:0000313" key="7">
    <source>
        <dbReference type="Proteomes" id="UP000193411"/>
    </source>
</evidence>
<dbReference type="AlphaFoldDB" id="A0A1Y2HW12"/>
<protein>
    <recommendedName>
        <fullName evidence="5">Cullin family profile domain-containing protein</fullName>
    </recommendedName>
</protein>
<dbReference type="OrthoDB" id="27073at2759"/>
<dbReference type="InterPro" id="IPR036390">
    <property type="entry name" value="WH_DNA-bd_sf"/>
</dbReference>
<dbReference type="InterPro" id="IPR019559">
    <property type="entry name" value="Cullin_neddylation_domain"/>
</dbReference>
<dbReference type="InterPro" id="IPR059120">
    <property type="entry name" value="Cullin-like_AB"/>
</dbReference>
<evidence type="ECO:0000256" key="3">
    <source>
        <dbReference type="RuleBase" id="RU003829"/>
    </source>
</evidence>
<dbReference type="SUPFAM" id="SSF46785">
    <property type="entry name" value="Winged helix' DNA-binding domain"/>
    <property type="match status" value="1"/>
</dbReference>
<feature type="compositionally biased region" description="Low complexity" evidence="4">
    <location>
        <begin position="28"/>
        <end position="81"/>
    </location>
</feature>
<dbReference type="GO" id="GO:0031625">
    <property type="term" value="F:ubiquitin protein ligase binding"/>
    <property type="evidence" value="ECO:0007669"/>
    <property type="project" value="InterPro"/>
</dbReference>
<dbReference type="Pfam" id="PF00888">
    <property type="entry name" value="Cullin"/>
    <property type="match status" value="1"/>
</dbReference>
<dbReference type="Proteomes" id="UP000193411">
    <property type="component" value="Unassembled WGS sequence"/>
</dbReference>
<organism evidence="6 7">
    <name type="scientific">Catenaria anguillulae PL171</name>
    <dbReference type="NCBI Taxonomy" id="765915"/>
    <lineage>
        <taxon>Eukaryota</taxon>
        <taxon>Fungi</taxon>
        <taxon>Fungi incertae sedis</taxon>
        <taxon>Blastocladiomycota</taxon>
        <taxon>Blastocladiomycetes</taxon>
        <taxon>Blastocladiales</taxon>
        <taxon>Catenariaceae</taxon>
        <taxon>Catenaria</taxon>
    </lineage>
</organism>
<sequence>MHPRSSKNPVTHPQHQDSPSPSKRLKTSASVSSSSAAMLAGTPASSSRSSSSAAAASGSSARPGSAPGASSAASPPTTRPSLRFGSNLGFMQHAKAKGFSSPSTLSSAALASRSASASGLSSTTNSNSTNNNGSSTFGSKYNAPKIVIRGLVSKPVLPADFRDSTWATLERAITCILTRQPLPPGQGHGLEDLYRSCEALCTHKHGEWVYAQVTRVLGEHATRVHTGLISDSGAGTAHVGKSGVDEASEYLTRLVSAWAQYTEALRLVRAVLLYLDRTYALPKGQTPLWEVGVDAFLHHVLSAPADASPAVPANKTVQNAAVDATITLVRAFRQLAPSGPATAEGMDVDVDPTATGHLALIRAVADLLIATNQYTKVLEPALLHTTTQDLTQSSIATLHQLAATYPSSPLDLATAYLHHTHVTQHVNALLASHLPPVTTEPLTSAVLDALVTTHRFQALLPGVPYWLAKGRTAELAAVARLLEQVGCFLPDFTNAVYAWANDMAKVVIQGRAGQIEMAREAVEVSRARAERCGLVAPGSGARAAAQAAALAGASASGGGPVITVSSAENIRIIEELMTIKVHLEWIAGEIGAGMPKDKAAASADPAAVSKRDVTGLVRRTVDQALADAMNAVAKEAHPAEKLAKYVDGFMKSKRTAATEPVAGGGKSTVDLVVEHVMQVFQYLKDKDTFLKFHKKDLARRLLQGTVTSDDAEKELVKQLSKERGHEVSEPLNKMFHDVSQSKSLRTEFRASSIFKSARPTVDLDVTVGQESVWPSDLSTFASFAPPTKPHSASAPPPVLGPNVHLPPDLAHAMDTFNKWYASAQKGRTLRWQLELGTVLVHAHYGKDFVCTMPMALVLLAFNEFPPEQALGFGELASITGLDKKVLRITLQSMSCTPKVKVLLKSPPPGKTGGDVRDDDKFVAVTKLDHKAVRIKLPSVVPKEVEEMDAAKTRGQVETDRTGALDAAVVRVMKARKRLMHAELFAEVVRQCNFGVDAAMFKKRVEDLMEREFLAREDKEKNVYIYLP</sequence>
<dbReference type="SUPFAM" id="SSF75632">
    <property type="entry name" value="Cullin homology domain"/>
    <property type="match status" value="1"/>
</dbReference>
<dbReference type="GO" id="GO:0006511">
    <property type="term" value="P:ubiquitin-dependent protein catabolic process"/>
    <property type="evidence" value="ECO:0007669"/>
    <property type="project" value="InterPro"/>
</dbReference>
<gene>
    <name evidence="6" type="ORF">BCR44DRAFT_67845</name>
</gene>
<dbReference type="Pfam" id="PF10557">
    <property type="entry name" value="Cullin_Nedd8"/>
    <property type="match status" value="1"/>
</dbReference>
<dbReference type="SUPFAM" id="SSF74788">
    <property type="entry name" value="Cullin repeat-like"/>
    <property type="match status" value="1"/>
</dbReference>
<dbReference type="SMART" id="SM00884">
    <property type="entry name" value="Cullin_Nedd8"/>
    <property type="match status" value="1"/>
</dbReference>
<evidence type="ECO:0000259" key="5">
    <source>
        <dbReference type="PROSITE" id="PS50069"/>
    </source>
</evidence>
<evidence type="ECO:0000256" key="1">
    <source>
        <dbReference type="ARBA" id="ARBA00006019"/>
    </source>
</evidence>
<dbReference type="Gene3D" id="1.10.10.10">
    <property type="entry name" value="Winged helix-like DNA-binding domain superfamily/Winged helix DNA-binding domain"/>
    <property type="match status" value="1"/>
</dbReference>
<feature type="region of interest" description="Disordered" evidence="4">
    <location>
        <begin position="1"/>
        <end position="85"/>
    </location>
</feature>
<feature type="domain" description="Cullin family profile" evidence="5">
    <location>
        <begin position="637"/>
        <end position="894"/>
    </location>
</feature>
<reference evidence="6 7" key="1">
    <citation type="submission" date="2016-07" db="EMBL/GenBank/DDBJ databases">
        <title>Pervasive Adenine N6-methylation of Active Genes in Fungi.</title>
        <authorList>
            <consortium name="DOE Joint Genome Institute"/>
            <person name="Mondo S.J."/>
            <person name="Dannebaum R.O."/>
            <person name="Kuo R.C."/>
            <person name="Labutti K."/>
            <person name="Haridas S."/>
            <person name="Kuo A."/>
            <person name="Salamov A."/>
            <person name="Ahrendt S.R."/>
            <person name="Lipzen A."/>
            <person name="Sullivan W."/>
            <person name="Andreopoulos W.B."/>
            <person name="Clum A."/>
            <person name="Lindquist E."/>
            <person name="Daum C."/>
            <person name="Ramamoorthy G.K."/>
            <person name="Gryganskyi A."/>
            <person name="Culley D."/>
            <person name="Magnuson J.K."/>
            <person name="James T.Y."/>
            <person name="O'Malley M.A."/>
            <person name="Stajich J.E."/>
            <person name="Spatafora J.W."/>
            <person name="Visel A."/>
            <person name="Grigoriev I.V."/>
        </authorList>
    </citation>
    <scope>NUCLEOTIDE SEQUENCE [LARGE SCALE GENOMIC DNA]</scope>
    <source>
        <strain evidence="6 7">PL171</strain>
    </source>
</reference>
<comment type="similarity">
    <text evidence="1 2 3">Belongs to the cullin family.</text>
</comment>
<dbReference type="InterPro" id="IPR016159">
    <property type="entry name" value="Cullin_repeat-like_dom_sf"/>
</dbReference>
<dbReference type="PANTHER" id="PTHR11932">
    <property type="entry name" value="CULLIN"/>
    <property type="match status" value="1"/>
</dbReference>
<dbReference type="Gene3D" id="1.20.1310.10">
    <property type="entry name" value="Cullin Repeats"/>
    <property type="match status" value="2"/>
</dbReference>
<keyword evidence="7" id="KW-1185">Reference proteome</keyword>
<feature type="compositionally biased region" description="Polar residues" evidence="4">
    <location>
        <begin position="1"/>
        <end position="21"/>
    </location>
</feature>
<dbReference type="InterPro" id="IPR036388">
    <property type="entry name" value="WH-like_DNA-bd_sf"/>
</dbReference>
<dbReference type="PROSITE" id="PS50069">
    <property type="entry name" value="CULLIN_2"/>
    <property type="match status" value="1"/>
</dbReference>
<proteinExistence type="inferred from homology"/>